<dbReference type="PANTHER" id="PTHR39963:SF1">
    <property type="entry name" value="MNMC-LIKE METHYLTRANSFERASE DOMAIN-CONTAINING PROTEIN"/>
    <property type="match status" value="1"/>
</dbReference>
<evidence type="ECO:0000313" key="3">
    <source>
        <dbReference type="Proteomes" id="UP000001822"/>
    </source>
</evidence>
<dbReference type="SUPFAM" id="SSF53335">
    <property type="entry name" value="S-adenosyl-L-methionine-dependent methyltransferases"/>
    <property type="match status" value="1"/>
</dbReference>
<dbReference type="Pfam" id="PF05430">
    <property type="entry name" value="Methyltransf_30"/>
    <property type="match status" value="1"/>
</dbReference>
<dbReference type="OrthoDB" id="9786494at2"/>
<dbReference type="GO" id="GO:0016645">
    <property type="term" value="F:oxidoreductase activity, acting on the CH-NH group of donors"/>
    <property type="evidence" value="ECO:0007669"/>
    <property type="project" value="InterPro"/>
</dbReference>
<dbReference type="InterPro" id="IPR008471">
    <property type="entry name" value="MnmC-like_methylTransf"/>
</dbReference>
<proteinExistence type="predicted"/>
<dbReference type="EMBL" id="CP000383">
    <property type="protein sequence ID" value="ABG57927.1"/>
    <property type="molecule type" value="Genomic_DNA"/>
</dbReference>
<dbReference type="GO" id="GO:0004808">
    <property type="term" value="F:tRNA (5-methylaminomethyl-2-thiouridylate)(34)-methyltransferase activity"/>
    <property type="evidence" value="ECO:0007669"/>
    <property type="project" value="InterPro"/>
</dbReference>
<name>A0A6N4SNU8_CYTH3</name>
<organism evidence="2 3">
    <name type="scientific">Cytophaga hutchinsonii (strain ATCC 33406 / DSM 1761 / CIP 103989 / NBRC 15051 / NCIMB 9469 / D465)</name>
    <dbReference type="NCBI Taxonomy" id="269798"/>
    <lineage>
        <taxon>Bacteria</taxon>
        <taxon>Pseudomonadati</taxon>
        <taxon>Bacteroidota</taxon>
        <taxon>Cytophagia</taxon>
        <taxon>Cytophagales</taxon>
        <taxon>Cytophagaceae</taxon>
        <taxon>Cytophaga</taxon>
    </lineage>
</organism>
<evidence type="ECO:0000313" key="2">
    <source>
        <dbReference type="EMBL" id="ABG57927.1"/>
    </source>
</evidence>
<accession>A0A6N4SNU8</accession>
<dbReference type="InterPro" id="IPR029063">
    <property type="entry name" value="SAM-dependent_MTases_sf"/>
</dbReference>
<dbReference type="Proteomes" id="UP000001822">
    <property type="component" value="Chromosome"/>
</dbReference>
<evidence type="ECO:0000259" key="1">
    <source>
        <dbReference type="Pfam" id="PF05430"/>
    </source>
</evidence>
<reference evidence="2 3" key="1">
    <citation type="journal article" date="2007" name="Appl. Environ. Microbiol.">
        <title>Genome sequence of the cellulolytic gliding bacterium Cytophaga hutchinsonii.</title>
        <authorList>
            <person name="Xie G."/>
            <person name="Bruce D.C."/>
            <person name="Challacombe J.F."/>
            <person name="Chertkov O."/>
            <person name="Detter J.C."/>
            <person name="Gilna P."/>
            <person name="Han C.S."/>
            <person name="Lucas S."/>
            <person name="Misra M."/>
            <person name="Myers G.L."/>
            <person name="Richardson P."/>
            <person name="Tapia R."/>
            <person name="Thayer N."/>
            <person name="Thompson L.S."/>
            <person name="Brettin T.S."/>
            <person name="Henrissat B."/>
            <person name="Wilson D.B."/>
            <person name="McBride M.J."/>
        </authorList>
    </citation>
    <scope>NUCLEOTIDE SEQUENCE [LARGE SCALE GENOMIC DNA]</scope>
    <source>
        <strain evidence="3">ATCC 33406 / DSM 1761 / CIP 103989 / NBRC 15051 / NCIMB 9469 / D465</strain>
    </source>
</reference>
<dbReference type="InterPro" id="IPR047785">
    <property type="entry name" value="tRNA_MNMC2"/>
</dbReference>
<dbReference type="KEGG" id="chu:CHU_0640"/>
<dbReference type="Gene3D" id="3.40.50.150">
    <property type="entry name" value="Vaccinia Virus protein VP39"/>
    <property type="match status" value="1"/>
</dbReference>
<protein>
    <recommendedName>
        <fullName evidence="1">MnmC-like methyltransferase domain-containing protein</fullName>
    </recommendedName>
</protein>
<keyword evidence="3" id="KW-1185">Reference proteome</keyword>
<dbReference type="PANTHER" id="PTHR39963">
    <property type="entry name" value="SLL0983 PROTEIN"/>
    <property type="match status" value="1"/>
</dbReference>
<gene>
    <name evidence="2" type="ordered locus">CHU_0640</name>
</gene>
<feature type="domain" description="MnmC-like methyltransferase" evidence="1">
    <location>
        <begin position="145"/>
        <end position="222"/>
    </location>
</feature>
<dbReference type="NCBIfam" id="NF033855">
    <property type="entry name" value="tRNA_MNMC2"/>
    <property type="match status" value="1"/>
</dbReference>
<dbReference type="AlphaFoldDB" id="A0A6N4SNU8"/>
<dbReference type="RefSeq" id="WP_011584043.1">
    <property type="nucleotide sequence ID" value="NC_008255.1"/>
</dbReference>
<sequence>MSTDISLILSSDGSHTLFNPVLNETYHSKNGALQESIHVYIEYGLLAFSDQSDINVLEIGFGTGLNALLTWNKAEELRLKVEYHTLEPFPLNKEITDQLNYPALMHEPLAAERFNKIHTSAWEEKNVLSEYFTIYKYKSTLEEKSLPVNTFDVCYFDAFAPNRQAEVWVEENLKKIFDSLLEGGILTTYCAQSAFKRTLKTVGFEVESKKGPLYKKEMTWGRKLNSK</sequence>